<proteinExistence type="predicted"/>
<dbReference type="EMBL" id="CP000480">
    <property type="protein sequence ID" value="ABK72263.1"/>
    <property type="molecule type" value="Genomic_DNA"/>
</dbReference>
<evidence type="ECO:0000313" key="2">
    <source>
        <dbReference type="Proteomes" id="UP000000757"/>
    </source>
</evidence>
<dbReference type="AlphaFoldDB" id="A0R575"/>
<organism evidence="1 2">
    <name type="scientific">Mycolicibacterium smegmatis (strain ATCC 700084 / mc(2)155)</name>
    <name type="common">Mycobacterium smegmatis</name>
    <dbReference type="NCBI Taxonomy" id="246196"/>
    <lineage>
        <taxon>Bacteria</taxon>
        <taxon>Bacillati</taxon>
        <taxon>Actinomycetota</taxon>
        <taxon>Actinomycetes</taxon>
        <taxon>Mycobacteriales</taxon>
        <taxon>Mycobacteriaceae</taxon>
        <taxon>Mycolicibacterium</taxon>
    </lineage>
</organism>
<accession>A0R575</accession>
<dbReference type="Proteomes" id="UP000000757">
    <property type="component" value="Chromosome"/>
</dbReference>
<keyword evidence="2" id="KW-1185">Reference proteome</keyword>
<evidence type="ECO:0000313" key="1">
    <source>
        <dbReference type="EMBL" id="ABK72263.1"/>
    </source>
</evidence>
<sequence length="159" mass="17251">MRRSFPDLARNQFARSEKRRTGECPARRAGNLPLSCRVECVDHVGRNPAAGRHIVSVAAGPFADRSALLTVDGTAATGRGGRGATAFTSADATARLDPLLQIVAQLRGVFCGKVDLIGHTVEAEFHRFVGRGLTVEIIDKRDGHFLCHSRAPTLLLEHW</sequence>
<dbReference type="KEGG" id="msm:MSMEG_6093"/>
<protein>
    <submittedName>
        <fullName evidence="1">Uncharacterized protein</fullName>
    </submittedName>
</protein>
<name>A0R575_MYCS2</name>
<gene>
    <name evidence="1" type="ordered locus">MSMEG_6093</name>
</gene>
<reference evidence="1 2" key="1">
    <citation type="submission" date="2006-10" db="EMBL/GenBank/DDBJ databases">
        <authorList>
            <person name="Fleischmann R.D."/>
            <person name="Dodson R.J."/>
            <person name="Haft D.H."/>
            <person name="Merkel J.S."/>
            <person name="Nelson W.C."/>
            <person name="Fraser C.M."/>
        </authorList>
    </citation>
    <scope>NUCLEOTIDE SEQUENCE [LARGE SCALE GENOMIC DNA]</scope>
    <source>
        <strain evidence="2">ATCC 700084 / mc(2)155</strain>
    </source>
</reference>